<evidence type="ECO:0000259" key="7">
    <source>
        <dbReference type="Pfam" id="PF00534"/>
    </source>
</evidence>
<keyword evidence="4" id="KW-0808">Transferase</keyword>
<dbReference type="NCBIfam" id="TIGR02472">
    <property type="entry name" value="sucr_P_syn_N"/>
    <property type="match status" value="1"/>
</dbReference>
<accession>A0ABM7MFT3</accession>
<dbReference type="SUPFAM" id="SSF56784">
    <property type="entry name" value="HAD-like"/>
    <property type="match status" value="1"/>
</dbReference>
<dbReference type="EMBL" id="AP024202">
    <property type="protein sequence ID" value="BCN94391.1"/>
    <property type="molecule type" value="Genomic_DNA"/>
</dbReference>
<dbReference type="Pfam" id="PF00862">
    <property type="entry name" value="GT-B_Sucrose_synth"/>
    <property type="match status" value="1"/>
</dbReference>
<dbReference type="EC" id="2.4.1.14" evidence="2"/>
<dbReference type="NCBIfam" id="TIGR02471">
    <property type="entry name" value="sucr_syn_bact_C"/>
    <property type="match status" value="1"/>
</dbReference>
<proteinExistence type="inferred from homology"/>
<evidence type="ECO:0000256" key="5">
    <source>
        <dbReference type="ARBA" id="ARBA00047471"/>
    </source>
</evidence>
<dbReference type="InterPro" id="IPR000368">
    <property type="entry name" value="Sucrose_synth_GT-B1"/>
</dbReference>
<feature type="compositionally biased region" description="Basic and acidic residues" evidence="6">
    <location>
        <begin position="723"/>
        <end position="732"/>
    </location>
</feature>
<dbReference type="Gene3D" id="3.40.50.2000">
    <property type="entry name" value="Glycogen Phosphorylase B"/>
    <property type="match status" value="2"/>
</dbReference>
<evidence type="ECO:0000256" key="4">
    <source>
        <dbReference type="ARBA" id="ARBA00022679"/>
    </source>
</evidence>
<keyword evidence="3" id="KW-0328">Glycosyltransferase</keyword>
<dbReference type="Gene3D" id="3.90.1070.10">
    <property type="match status" value="1"/>
</dbReference>
<name>A0ABM7MFT3_9GAMM</name>
<evidence type="ECO:0000256" key="3">
    <source>
        <dbReference type="ARBA" id="ARBA00022676"/>
    </source>
</evidence>
<protein>
    <recommendedName>
        <fullName evidence="2">sucrose-phosphate synthase</fullName>
        <ecNumber evidence="2">2.4.1.14</ecNumber>
    </recommendedName>
</protein>
<dbReference type="InterPro" id="IPR044161">
    <property type="entry name" value="SPS"/>
</dbReference>
<dbReference type="Pfam" id="PF00534">
    <property type="entry name" value="Glycos_transf_1"/>
    <property type="match status" value="1"/>
</dbReference>
<reference evidence="10" key="1">
    <citation type="journal article" date="2022" name="Arch. Microbiol.">
        <title>Thiomicrorhabdus immobilis sp. nov., a mesophilic sulfur-oxidizing bacterium isolated from sediment of a brackish lake in northern Japan.</title>
        <authorList>
            <person name="Kojima H."/>
            <person name="Mochizuki J."/>
            <person name="Kanda M."/>
            <person name="Watanabe T."/>
            <person name="Fukui M."/>
        </authorList>
    </citation>
    <scope>NUCLEOTIDE SEQUENCE</scope>
    <source>
        <strain evidence="10">Am19</strain>
    </source>
</reference>
<evidence type="ECO:0000259" key="9">
    <source>
        <dbReference type="Pfam" id="PF05116"/>
    </source>
</evidence>
<evidence type="ECO:0000313" key="11">
    <source>
        <dbReference type="Proteomes" id="UP001054820"/>
    </source>
</evidence>
<feature type="domain" description="Sucrose synthase first GT-B" evidence="8">
    <location>
        <begin position="10"/>
        <end position="212"/>
    </location>
</feature>
<dbReference type="InterPro" id="IPR023214">
    <property type="entry name" value="HAD_sf"/>
</dbReference>
<dbReference type="PANTHER" id="PTHR46039">
    <property type="entry name" value="SUCROSE-PHOSPHATE SYNTHASE 3-RELATED"/>
    <property type="match status" value="1"/>
</dbReference>
<dbReference type="InterPro" id="IPR036412">
    <property type="entry name" value="HAD-like_sf"/>
</dbReference>
<dbReference type="CDD" id="cd03800">
    <property type="entry name" value="GT4_sucrose_synthase"/>
    <property type="match status" value="1"/>
</dbReference>
<evidence type="ECO:0000259" key="8">
    <source>
        <dbReference type="Pfam" id="PF00862"/>
    </source>
</evidence>
<feature type="region of interest" description="Disordered" evidence="6">
    <location>
        <begin position="718"/>
        <end position="741"/>
    </location>
</feature>
<feature type="domain" description="Glycosyl transferase family 1" evidence="7">
    <location>
        <begin position="251"/>
        <end position="424"/>
    </location>
</feature>
<comment type="similarity">
    <text evidence="1">Belongs to the glycosyltransferase 1 family.</text>
</comment>
<comment type="catalytic activity">
    <reaction evidence="5">
        <text>beta-D-fructose 6-phosphate + UDP-alpha-D-glucose = sucrose 6(F)-phosphate + UDP + H(+)</text>
        <dbReference type="Rhea" id="RHEA:22172"/>
        <dbReference type="ChEBI" id="CHEBI:15378"/>
        <dbReference type="ChEBI" id="CHEBI:57634"/>
        <dbReference type="ChEBI" id="CHEBI:57723"/>
        <dbReference type="ChEBI" id="CHEBI:58223"/>
        <dbReference type="ChEBI" id="CHEBI:58885"/>
        <dbReference type="EC" id="2.4.1.14"/>
    </reaction>
</comment>
<dbReference type="InterPro" id="IPR012822">
    <property type="entry name" value="SucroseP_synth_GlycoTrfase_dom"/>
</dbReference>
<dbReference type="InterPro" id="IPR006380">
    <property type="entry name" value="SPP-like_dom"/>
</dbReference>
<dbReference type="InterPro" id="IPR012821">
    <property type="entry name" value="Sucrose_P_synth_Pase-like_dom"/>
</dbReference>
<feature type="domain" description="Sucrose phosphatase-like" evidence="9">
    <location>
        <begin position="470"/>
        <end position="705"/>
    </location>
</feature>
<keyword evidence="11" id="KW-1185">Reference proteome</keyword>
<dbReference type="Gene3D" id="3.40.50.1000">
    <property type="entry name" value="HAD superfamily/HAD-like"/>
    <property type="match status" value="1"/>
</dbReference>
<evidence type="ECO:0000256" key="6">
    <source>
        <dbReference type="SAM" id="MobiDB-lite"/>
    </source>
</evidence>
<sequence>MNEEQTDVYIVLISVHGLIRGNNLELGRDADTGGQTLYVLELAQALSERPEVAKVELFTRLVKDDSIDPEYAQPIEKINDKLSIVRMEAGPEGYVFKEQLWDYLDIFADDMMEYFRNQEHYPDIIHSHYADAGYVGSQLANQLSIPLIHTGHSLGRVKRARLFANGVSSEEIESQYNMSRRINAEEHVLATAERVITSTHQEIEEQYEIYDFYQPEQMRVIPPGTNLNQFQPPRGDELSSELYQQLTYSLTDTNKPIILALSRPDPRKNISALIEAYGQSPELQEKANLLIIAGNRDDVDDLESGAQEVFHEIWAMIDRYDLYGKVSLPKHHCRNDVAFIYRIAAASGGVFVNPALTEPFGLTLIEASASGLPIVATEDGGPRDIIENCQNGILIDPLEPQTITQALLDMFNQPEMKNKMIEHGLRGVKQHYAWKAHAETYLKLITPIVEKSERLPRTPISRRSAMYRDRALVTSLDHNLIGNPEALSKLIALLKEHRKSTLFIVATNRRMDSALRLLKHYKLPEPDTLITSSGTEIYYAPKLNKDKYWTKHIDFHWVRHKIKDLLDGHPGLSLQPKSEQSPFKISYYLNEDVTDLDHINGILHQEDESANTQLSFDKYLDILPMRASKGMALRYVADRWQIPLENILVIGGSGADENMMRGNTLAVVVANRHKEELSHLPELEKIYYAKKSYEEGILEAIEHFDFFGKCCPPDLQTAAKSNAETEKNHSLENDSPENEEV</sequence>
<dbReference type="PANTHER" id="PTHR46039:SF5">
    <property type="entry name" value="SUCROSE-PHOSPHATE SYNTHASE 3-RELATED"/>
    <property type="match status" value="1"/>
</dbReference>
<dbReference type="Proteomes" id="UP001054820">
    <property type="component" value="Chromosome"/>
</dbReference>
<dbReference type="Pfam" id="PF05116">
    <property type="entry name" value="S6PP"/>
    <property type="match status" value="1"/>
</dbReference>
<dbReference type="RefSeq" id="WP_237261853.1">
    <property type="nucleotide sequence ID" value="NZ_AP024202.1"/>
</dbReference>
<gene>
    <name evidence="10" type="primary">sps</name>
    <name evidence="10" type="ORF">THMIRHAM_21760</name>
</gene>
<evidence type="ECO:0000256" key="1">
    <source>
        <dbReference type="ARBA" id="ARBA00006530"/>
    </source>
</evidence>
<organism evidence="10 11">
    <name type="scientific">Thiomicrorhabdus immobilis</name>
    <dbReference type="NCBI Taxonomy" id="2791037"/>
    <lineage>
        <taxon>Bacteria</taxon>
        <taxon>Pseudomonadati</taxon>
        <taxon>Pseudomonadota</taxon>
        <taxon>Gammaproteobacteria</taxon>
        <taxon>Thiotrichales</taxon>
        <taxon>Piscirickettsiaceae</taxon>
        <taxon>Thiomicrorhabdus</taxon>
    </lineage>
</organism>
<evidence type="ECO:0000313" key="10">
    <source>
        <dbReference type="EMBL" id="BCN94391.1"/>
    </source>
</evidence>
<dbReference type="SUPFAM" id="SSF53756">
    <property type="entry name" value="UDP-Glycosyltransferase/glycogen phosphorylase"/>
    <property type="match status" value="1"/>
</dbReference>
<dbReference type="InterPro" id="IPR001296">
    <property type="entry name" value="Glyco_trans_1"/>
</dbReference>
<evidence type="ECO:0000256" key="2">
    <source>
        <dbReference type="ARBA" id="ARBA00012536"/>
    </source>
</evidence>